<protein>
    <submittedName>
        <fullName evidence="4">Ubiquitin-conjugating enzyme E2 J1</fullName>
    </submittedName>
</protein>
<proteinExistence type="predicted"/>
<evidence type="ECO:0000256" key="2">
    <source>
        <dbReference type="SAM" id="Phobius"/>
    </source>
</evidence>
<feature type="transmembrane region" description="Helical" evidence="2">
    <location>
        <begin position="308"/>
        <end position="327"/>
    </location>
</feature>
<sequence>MEQRYNTRSPAVKRLMREAMELREPTFMYFAQPLEDNLFEWHFTIRGPEGTEFEGGFYHGRIILPSEYPMKPPSIILMTPNGRFSLHQKICLSASSYHPELWQPSWSIRTVLLAIIGFMPTEGVGAVGSLDCPTVERRRLAKRSLEWKCEVCAVPNRELLSSGTEEGVQKKAMEEAADIVSQMAFKARSEAEVQQQKKALSQQQKPQQQQQQQQQQEKEKEPQKKQGDQQDTDEVVDSGKVSEDVSPATPPVTSSPTDQSDEATAAGEVGGAREDPETQLRQRPQQTSVVSPSPLTSPSEPAPSGPPGGFSLFLIVLLLICIFILVARRLIIMCL</sequence>
<accession>A0AA35S3Q6</accession>
<feature type="compositionally biased region" description="Low complexity" evidence="1">
    <location>
        <begin position="245"/>
        <end position="257"/>
    </location>
</feature>
<dbReference type="InterPro" id="IPR000608">
    <property type="entry name" value="UBC"/>
</dbReference>
<gene>
    <name evidence="4" type="ORF">GBAR_LOCUS12768</name>
</gene>
<dbReference type="SUPFAM" id="SSF54495">
    <property type="entry name" value="UBC-like"/>
    <property type="match status" value="1"/>
</dbReference>
<keyword evidence="2" id="KW-0812">Transmembrane</keyword>
<dbReference type="AlphaFoldDB" id="A0AA35S3Q6"/>
<dbReference type="Proteomes" id="UP001174909">
    <property type="component" value="Unassembled WGS sequence"/>
</dbReference>
<name>A0AA35S3Q6_GEOBA</name>
<reference evidence="4" key="1">
    <citation type="submission" date="2023-03" db="EMBL/GenBank/DDBJ databases">
        <authorList>
            <person name="Steffen K."/>
            <person name="Cardenas P."/>
        </authorList>
    </citation>
    <scope>NUCLEOTIDE SEQUENCE</scope>
</reference>
<dbReference type="PANTHER" id="PTHR24067">
    <property type="entry name" value="UBIQUITIN-CONJUGATING ENZYME E2"/>
    <property type="match status" value="1"/>
</dbReference>
<dbReference type="InterPro" id="IPR016135">
    <property type="entry name" value="UBQ-conjugating_enzyme/RWD"/>
</dbReference>
<keyword evidence="2" id="KW-0472">Membrane</keyword>
<dbReference type="PROSITE" id="PS50127">
    <property type="entry name" value="UBC_2"/>
    <property type="match status" value="1"/>
</dbReference>
<dbReference type="Pfam" id="PF00179">
    <property type="entry name" value="UQ_con"/>
    <property type="match status" value="1"/>
</dbReference>
<evidence type="ECO:0000313" key="5">
    <source>
        <dbReference type="Proteomes" id="UP001174909"/>
    </source>
</evidence>
<dbReference type="InterPro" id="IPR050113">
    <property type="entry name" value="Ub_conjugating_enzyme"/>
</dbReference>
<dbReference type="EMBL" id="CASHTH010001905">
    <property type="protein sequence ID" value="CAI8021557.1"/>
    <property type="molecule type" value="Genomic_DNA"/>
</dbReference>
<feature type="compositionally biased region" description="Basic and acidic residues" evidence="1">
    <location>
        <begin position="271"/>
        <end position="280"/>
    </location>
</feature>
<feature type="compositionally biased region" description="Polar residues" evidence="1">
    <location>
        <begin position="281"/>
        <end position="290"/>
    </location>
</feature>
<evidence type="ECO:0000313" key="4">
    <source>
        <dbReference type="EMBL" id="CAI8021557.1"/>
    </source>
</evidence>
<evidence type="ECO:0000259" key="3">
    <source>
        <dbReference type="PROSITE" id="PS50127"/>
    </source>
</evidence>
<evidence type="ECO:0000256" key="1">
    <source>
        <dbReference type="SAM" id="MobiDB-lite"/>
    </source>
</evidence>
<dbReference type="FunFam" id="3.10.110.10:FF:000086">
    <property type="entry name" value="Ubiquitin-conjugating enzyme E2 J1"/>
    <property type="match status" value="1"/>
</dbReference>
<keyword evidence="5" id="KW-1185">Reference proteome</keyword>
<keyword evidence="2" id="KW-1133">Transmembrane helix</keyword>
<feature type="region of interest" description="Disordered" evidence="1">
    <location>
        <begin position="196"/>
        <end position="304"/>
    </location>
</feature>
<dbReference type="SMART" id="SM00212">
    <property type="entry name" value="UBCc"/>
    <property type="match status" value="1"/>
</dbReference>
<comment type="caution">
    <text evidence="4">The sequence shown here is derived from an EMBL/GenBank/DDBJ whole genome shotgun (WGS) entry which is preliminary data.</text>
</comment>
<feature type="domain" description="UBC core" evidence="3">
    <location>
        <begin position="10"/>
        <end position="158"/>
    </location>
</feature>
<feature type="compositionally biased region" description="Basic and acidic residues" evidence="1">
    <location>
        <begin position="216"/>
        <end position="228"/>
    </location>
</feature>
<dbReference type="Gene3D" id="3.10.110.10">
    <property type="entry name" value="Ubiquitin Conjugating Enzyme"/>
    <property type="match status" value="1"/>
</dbReference>
<organism evidence="4 5">
    <name type="scientific">Geodia barretti</name>
    <name type="common">Barrett's horny sponge</name>
    <dbReference type="NCBI Taxonomy" id="519541"/>
    <lineage>
        <taxon>Eukaryota</taxon>
        <taxon>Metazoa</taxon>
        <taxon>Porifera</taxon>
        <taxon>Demospongiae</taxon>
        <taxon>Heteroscleromorpha</taxon>
        <taxon>Tetractinellida</taxon>
        <taxon>Astrophorina</taxon>
        <taxon>Geodiidae</taxon>
        <taxon>Geodia</taxon>
    </lineage>
</organism>
<dbReference type="CDD" id="cd23799">
    <property type="entry name" value="UBCc_UBE2J"/>
    <property type="match status" value="1"/>
</dbReference>
<feature type="compositionally biased region" description="Low complexity" evidence="1">
    <location>
        <begin position="196"/>
        <end position="215"/>
    </location>
</feature>